<dbReference type="InterPro" id="IPR046462">
    <property type="entry name" value="TerL_nuclease"/>
</dbReference>
<feature type="non-terminal residue" evidence="2">
    <location>
        <position position="1"/>
    </location>
</feature>
<dbReference type="EMBL" id="CP042141">
    <property type="protein sequence ID" value="QDS64631.1"/>
    <property type="molecule type" value="Genomic_DNA"/>
</dbReference>
<sequence>LTTAGYQLDGALVDMVEEGKDRLDQIIEDERTFYYLASLDEDEEVNDSSNWIKANPNLGVSIDLDEMKEEGEKAKRTPAERGDFITKRFNIFANNDEMSFIDYPTLQKNNDIISLDELEGRPCTIGYDLSETEDFTAACATFALDDGKVAVLTHSCIPKDNVDFSNEKIPYREWKEDGLLTIQDKPYIDYQDVFNWIIKMNE</sequence>
<accession>A0A517KML7</accession>
<geneLocation type="plasmid" evidence="2">
    <name>pSALNT106</name>
</geneLocation>
<reference evidence="2" key="1">
    <citation type="submission" date="2019-07" db="EMBL/GenBank/DDBJ databases">
        <title>Comparative genomics of plasmid bearing Staphylococcus aureus strains isolated from various retail meats.</title>
        <authorList>
            <person name="Neyaz L."/>
            <person name="Karki A.B."/>
            <person name="Fakhr M.K."/>
        </authorList>
    </citation>
    <scope>NUCLEOTIDE SEQUENCE</scope>
    <source>
        <strain evidence="2">B6-55A</strain>
        <plasmid evidence="2">pSALNT106</plasmid>
    </source>
</reference>
<feature type="non-terminal residue" evidence="2">
    <location>
        <position position="202"/>
    </location>
</feature>
<dbReference type="Pfam" id="PF20441">
    <property type="entry name" value="TerL_nuclease"/>
    <property type="match status" value="1"/>
</dbReference>
<dbReference type="InterPro" id="IPR005021">
    <property type="entry name" value="Terminase_largesu-like"/>
</dbReference>
<dbReference type="PANTHER" id="PTHR41287:SF1">
    <property type="entry name" value="PROTEIN YMFN"/>
    <property type="match status" value="1"/>
</dbReference>
<keyword evidence="2" id="KW-0614">Plasmid</keyword>
<name>A0A517KML7_STAAU</name>
<protein>
    <submittedName>
        <fullName evidence="2">Terminase large subunit</fullName>
    </submittedName>
</protein>
<gene>
    <name evidence="2" type="ORF">FP483_14920</name>
</gene>
<dbReference type="PANTHER" id="PTHR41287">
    <property type="match status" value="1"/>
</dbReference>
<dbReference type="RefSeq" id="WP_225876636.1">
    <property type="nucleotide sequence ID" value="NZ_CP042141.1"/>
</dbReference>
<feature type="domain" description="Terminase large subunit-like endonuclease" evidence="1">
    <location>
        <begin position="27"/>
        <end position="197"/>
    </location>
</feature>
<organism evidence="2">
    <name type="scientific">Staphylococcus aureus</name>
    <dbReference type="NCBI Taxonomy" id="1280"/>
    <lineage>
        <taxon>Bacteria</taxon>
        <taxon>Bacillati</taxon>
        <taxon>Bacillota</taxon>
        <taxon>Bacilli</taxon>
        <taxon>Bacillales</taxon>
        <taxon>Staphylococcaceae</taxon>
        <taxon>Staphylococcus</taxon>
    </lineage>
</organism>
<dbReference type="GO" id="GO:0004519">
    <property type="term" value="F:endonuclease activity"/>
    <property type="evidence" value="ECO:0007669"/>
    <property type="project" value="InterPro"/>
</dbReference>
<evidence type="ECO:0000313" key="2">
    <source>
        <dbReference type="EMBL" id="QDS64631.1"/>
    </source>
</evidence>
<dbReference type="AlphaFoldDB" id="A0A517KML7"/>
<evidence type="ECO:0000259" key="1">
    <source>
        <dbReference type="Pfam" id="PF20441"/>
    </source>
</evidence>
<proteinExistence type="predicted"/>